<organism evidence="4 6">
    <name type="scientific">Adineta steineri</name>
    <dbReference type="NCBI Taxonomy" id="433720"/>
    <lineage>
        <taxon>Eukaryota</taxon>
        <taxon>Metazoa</taxon>
        <taxon>Spiralia</taxon>
        <taxon>Gnathifera</taxon>
        <taxon>Rotifera</taxon>
        <taxon>Eurotatoria</taxon>
        <taxon>Bdelloidea</taxon>
        <taxon>Adinetida</taxon>
        <taxon>Adinetidae</taxon>
        <taxon>Adineta</taxon>
    </lineage>
</organism>
<dbReference type="Pfam" id="PF07850">
    <property type="entry name" value="Renin_r"/>
    <property type="match status" value="1"/>
</dbReference>
<dbReference type="InterPro" id="IPR012493">
    <property type="entry name" value="Renin_rcpt"/>
</dbReference>
<dbReference type="PANTHER" id="PTHR13351">
    <property type="entry name" value="RENIN RECEPTOR"/>
    <property type="match status" value="1"/>
</dbReference>
<dbReference type="Proteomes" id="UP000663868">
    <property type="component" value="Unassembled WGS sequence"/>
</dbReference>
<comment type="caution">
    <text evidence="4">The sequence shown here is derived from an EMBL/GenBank/DDBJ whole genome shotgun (WGS) entry which is preliminary data.</text>
</comment>
<evidence type="ECO:0000256" key="1">
    <source>
        <dbReference type="SAM" id="Phobius"/>
    </source>
</evidence>
<dbReference type="Proteomes" id="UP000663860">
    <property type="component" value="Unassembled WGS sequence"/>
</dbReference>
<dbReference type="PANTHER" id="PTHR13351:SF1">
    <property type="entry name" value="RENIN RECEPTOR"/>
    <property type="match status" value="1"/>
</dbReference>
<feature type="signal peptide" evidence="2">
    <location>
        <begin position="1"/>
        <end position="19"/>
    </location>
</feature>
<dbReference type="InterPro" id="IPR056780">
    <property type="entry name" value="Renin_r_C"/>
</dbReference>
<feature type="chain" id="PRO_5036223449" description="Renin receptor-like C-terminal transmembrane spanning segment domain-containing protein" evidence="2">
    <location>
        <begin position="20"/>
        <end position="269"/>
    </location>
</feature>
<evidence type="ECO:0000256" key="2">
    <source>
        <dbReference type="SAM" id="SignalP"/>
    </source>
</evidence>
<evidence type="ECO:0000259" key="3">
    <source>
        <dbReference type="Pfam" id="PF07850"/>
    </source>
</evidence>
<dbReference type="AlphaFoldDB" id="A0A813X700"/>
<evidence type="ECO:0000313" key="4">
    <source>
        <dbReference type="EMBL" id="CAF0865558.1"/>
    </source>
</evidence>
<proteinExistence type="predicted"/>
<evidence type="ECO:0000313" key="6">
    <source>
        <dbReference type="Proteomes" id="UP000663860"/>
    </source>
</evidence>
<feature type="transmembrane region" description="Helical" evidence="1">
    <location>
        <begin position="228"/>
        <end position="250"/>
    </location>
</feature>
<dbReference type="EMBL" id="CAJOBB010001342">
    <property type="protein sequence ID" value="CAF3843805.1"/>
    <property type="molecule type" value="Genomic_DNA"/>
</dbReference>
<feature type="domain" description="Renin receptor-like C-terminal transmembrane spanning segment" evidence="3">
    <location>
        <begin position="200"/>
        <end position="269"/>
    </location>
</feature>
<keyword evidence="2" id="KW-0732">Signal</keyword>
<sequence>MNFLLIITLISSVIYSSQAGQCQVYSGPNYVSLATDKTDGKTVSDFKNNLLTLLGLSADKTDKAVLYSTNPLTIPSIWLFHIEGVDKLSDNGLPLVDDGGFGIDSFQSKLSNIHKNDALSIGTIVLASDSDMDNLDQSLQSQMSKMNGPAPCKYIVIVCDNCQADKLQIPLKSALDKIAASEPQTLVMTLTTTETARVRRARQAEQQTTGNVTIATMYSDEYPTMFNLFFWTSLAFALILISIVYVFLTLDPGSDTIIYRMTAPRLKVD</sequence>
<protein>
    <recommendedName>
        <fullName evidence="3">Renin receptor-like C-terminal transmembrane spanning segment domain-containing protein</fullName>
    </recommendedName>
</protein>
<dbReference type="GO" id="GO:0009897">
    <property type="term" value="C:external side of plasma membrane"/>
    <property type="evidence" value="ECO:0007669"/>
    <property type="project" value="TreeGrafter"/>
</dbReference>
<gene>
    <name evidence="4" type="ORF">IZO911_LOCUS10371</name>
    <name evidence="5" type="ORF">KXQ929_LOCUS19659</name>
</gene>
<dbReference type="GO" id="GO:0038023">
    <property type="term" value="F:signaling receptor activity"/>
    <property type="evidence" value="ECO:0007669"/>
    <property type="project" value="InterPro"/>
</dbReference>
<evidence type="ECO:0000313" key="5">
    <source>
        <dbReference type="EMBL" id="CAF3843805.1"/>
    </source>
</evidence>
<name>A0A813X700_9BILA</name>
<keyword evidence="1" id="KW-0812">Transmembrane</keyword>
<dbReference type="EMBL" id="CAJNOE010000075">
    <property type="protein sequence ID" value="CAF0865558.1"/>
    <property type="molecule type" value="Genomic_DNA"/>
</dbReference>
<keyword evidence="1" id="KW-1133">Transmembrane helix</keyword>
<keyword evidence="1" id="KW-0472">Membrane</keyword>
<accession>A0A813X700</accession>
<reference evidence="4" key="1">
    <citation type="submission" date="2021-02" db="EMBL/GenBank/DDBJ databases">
        <authorList>
            <person name="Nowell W R."/>
        </authorList>
    </citation>
    <scope>NUCLEOTIDE SEQUENCE</scope>
</reference>